<dbReference type="RefSeq" id="WP_004748899.1">
    <property type="nucleotide sequence ID" value="NZ_VFRR01000046.1"/>
</dbReference>
<proteinExistence type="predicted"/>
<dbReference type="Proteomes" id="UP000315901">
    <property type="component" value="Unassembled WGS sequence"/>
</dbReference>
<dbReference type="OrthoDB" id="8576717at2"/>
<gene>
    <name evidence="1" type="ORF">FJM67_15085</name>
</gene>
<dbReference type="GeneID" id="23448033"/>
<keyword evidence="2" id="KW-1185">Reference proteome</keyword>
<accession>A0A501WJC9</accession>
<dbReference type="SUPFAM" id="SSF52540">
    <property type="entry name" value="P-loop containing nucleoside triphosphate hydrolases"/>
    <property type="match status" value="1"/>
</dbReference>
<dbReference type="PANTHER" id="PTHR34301">
    <property type="entry name" value="DNA-BINDING PROTEIN-RELATED"/>
    <property type="match status" value="1"/>
</dbReference>
<dbReference type="InterPro" id="IPR027417">
    <property type="entry name" value="P-loop_NTPase"/>
</dbReference>
<organism evidence="1 2">
    <name type="scientific">Maribrevibacterium harenarium</name>
    <dbReference type="NCBI Taxonomy" id="2589817"/>
    <lineage>
        <taxon>Bacteria</taxon>
        <taxon>Pseudomonadati</taxon>
        <taxon>Pseudomonadota</taxon>
        <taxon>Gammaproteobacteria</taxon>
        <taxon>Oceanospirillales</taxon>
        <taxon>Oceanospirillaceae</taxon>
        <taxon>Maribrevibacterium</taxon>
    </lineage>
</organism>
<comment type="caution">
    <text evidence="1">The sequence shown here is derived from an EMBL/GenBank/DDBJ whole genome shotgun (WGS) entry which is preliminary data.</text>
</comment>
<dbReference type="EMBL" id="VFRR01000046">
    <property type="protein sequence ID" value="TPE47141.1"/>
    <property type="molecule type" value="Genomic_DNA"/>
</dbReference>
<dbReference type="AlphaFoldDB" id="A0A501WJC9"/>
<dbReference type="Gene3D" id="3.40.50.300">
    <property type="entry name" value="P-loop containing nucleotide triphosphate hydrolases"/>
    <property type="match status" value="1"/>
</dbReference>
<evidence type="ECO:0008006" key="3">
    <source>
        <dbReference type="Google" id="ProtNLM"/>
    </source>
</evidence>
<evidence type="ECO:0000313" key="2">
    <source>
        <dbReference type="Proteomes" id="UP000315901"/>
    </source>
</evidence>
<evidence type="ECO:0000313" key="1">
    <source>
        <dbReference type="EMBL" id="TPE47141.1"/>
    </source>
</evidence>
<sequence>MEGWHYPRTELAEQYLGLLALGISSSLAIIAPRRKGKTLFILQDLAPLSQKKNYIPVYASLWQNINAPHEGLIAALEDAIAALDKKATFSRLLKAKIKKTTVSNELLGKMEVEFADNPSKPTSKELAYLDQLLSMLVEKAGKKTVLLLIDEVQHLTTSTQFDPLAHTLRTMLDKRQGKVKSIFTGSSRHYLDLLLNESKSPFYHFVEQHDFPDLDDQFIEFLRDKLAKNHQITIAIQPLRKAFLDLDQSPYWMMKLIAQMITFKATVEEALEYVLQLMEATEDFEGISKRLKPIDRLVFLALCKGTNPFSKELMARIDKETDVKGVASNIQRAIKRLSEASLISQTRKDGYNIEKPGLKRYLEQQHQ</sequence>
<name>A0A501WJC9_9GAMM</name>
<protein>
    <recommendedName>
        <fullName evidence="3">ATPase domain-containing protein</fullName>
    </recommendedName>
</protein>
<reference evidence="1 2" key="1">
    <citation type="submission" date="2019-06" db="EMBL/GenBank/DDBJ databases">
        <title>A novel bacterium of genus Marinomonas, isolated from coastal sand.</title>
        <authorList>
            <person name="Huang H."/>
            <person name="Mo K."/>
            <person name="Hu Y."/>
        </authorList>
    </citation>
    <scope>NUCLEOTIDE SEQUENCE [LARGE SCALE GENOMIC DNA]</scope>
    <source>
        <strain evidence="1 2">HB171799</strain>
    </source>
</reference>
<dbReference type="PANTHER" id="PTHR34301:SF8">
    <property type="entry name" value="ATPASE DOMAIN-CONTAINING PROTEIN"/>
    <property type="match status" value="1"/>
</dbReference>